<dbReference type="eggNOG" id="COG5621">
    <property type="taxonomic scope" value="Bacteria"/>
</dbReference>
<protein>
    <submittedName>
        <fullName evidence="3">Secreted hydrolase</fullName>
    </submittedName>
</protein>
<reference evidence="3 4" key="1">
    <citation type="submission" date="2015-02" db="EMBL/GenBank/DDBJ databases">
        <title>Genome sequene of Rhodovulum sulfidophilum DSM 2351.</title>
        <authorList>
            <person name="Nagao N."/>
        </authorList>
    </citation>
    <scope>NUCLEOTIDE SEQUENCE [LARGE SCALE GENOMIC DNA]</scope>
    <source>
        <strain evidence="3 4">DSM 2351</strain>
    </source>
</reference>
<dbReference type="Pfam" id="PF07143">
    <property type="entry name" value="CrtC"/>
    <property type="match status" value="1"/>
</dbReference>
<evidence type="ECO:0000259" key="2">
    <source>
        <dbReference type="Pfam" id="PF07143"/>
    </source>
</evidence>
<dbReference type="SUPFAM" id="SSF159245">
    <property type="entry name" value="AttH-like"/>
    <property type="match status" value="1"/>
</dbReference>
<keyword evidence="1" id="KW-0732">Signal</keyword>
<accession>A0A0D6AYE6</accession>
<name>A0A0D6AYE6_RHOSU</name>
<dbReference type="KEGG" id="rsu:NHU_00293"/>
<dbReference type="GO" id="GO:0016787">
    <property type="term" value="F:hydrolase activity"/>
    <property type="evidence" value="ECO:0007669"/>
    <property type="project" value="UniProtKB-KW"/>
</dbReference>
<evidence type="ECO:0000256" key="1">
    <source>
        <dbReference type="SAM" id="SignalP"/>
    </source>
</evidence>
<organism evidence="3 4">
    <name type="scientific">Rhodovulum sulfidophilum</name>
    <name type="common">Rhodobacter sulfidophilus</name>
    <dbReference type="NCBI Taxonomy" id="35806"/>
    <lineage>
        <taxon>Bacteria</taxon>
        <taxon>Pseudomonadati</taxon>
        <taxon>Pseudomonadota</taxon>
        <taxon>Alphaproteobacteria</taxon>
        <taxon>Rhodobacterales</taxon>
        <taxon>Paracoccaceae</taxon>
        <taxon>Rhodovulum</taxon>
    </lineage>
</organism>
<sequence>MNVKALICALLLPLPALGQGFAGLGGTAEGYALPDPAARLEFPRDHGAHPGFRIEWWYVTANLEGEDGKEYGIQWTLFRSALAPGDPGTGWQNRTAWMGHAAVTSADTHKSAERLARGGIGQAGVTLAPFRAEIDDWHLVSSADPGADPLSAARLGASGAGFAYDLDLVATGPLVLQGARGYSVKSRDGQASHYYSQPFYRAEGRLIFPDRTVRVTGRAWLDREWSSQPLAADQTGWDWLSLHLDDGAKLMVFRLRGARDDFLTGTWIAPDGTPAPLPPGAVEMIPKAETQLDGRSIPTLWQIRLPARGLDITVTALQPGAWNATRVPYWEGPVTARGSHPGVGYLEMTGY</sequence>
<dbReference type="EMBL" id="AP014800">
    <property type="protein sequence ID" value="BAQ67464.1"/>
    <property type="molecule type" value="Genomic_DNA"/>
</dbReference>
<keyword evidence="3" id="KW-0378">Hydrolase</keyword>
<dbReference type="PANTHER" id="PTHR38591">
    <property type="entry name" value="HYDROLASE"/>
    <property type="match status" value="1"/>
</dbReference>
<dbReference type="PANTHER" id="PTHR38591:SF1">
    <property type="entry name" value="BLL1000 PROTEIN"/>
    <property type="match status" value="1"/>
</dbReference>
<dbReference type="Gene3D" id="2.40.370.10">
    <property type="entry name" value="AttH-like domain"/>
    <property type="match status" value="2"/>
</dbReference>
<evidence type="ECO:0000313" key="4">
    <source>
        <dbReference type="Proteomes" id="UP000064912"/>
    </source>
</evidence>
<feature type="domain" description="AttH" evidence="2">
    <location>
        <begin position="54"/>
        <end position="227"/>
    </location>
</feature>
<proteinExistence type="predicted"/>
<gene>
    <name evidence="3" type="ORF">NHU_00293</name>
</gene>
<dbReference type="InterPro" id="IPR023374">
    <property type="entry name" value="AttH-like_dom_sf"/>
</dbReference>
<dbReference type="Proteomes" id="UP000064912">
    <property type="component" value="Chromosome"/>
</dbReference>
<dbReference type="InterPro" id="IPR010791">
    <property type="entry name" value="AttH_dom"/>
</dbReference>
<evidence type="ECO:0000313" key="3">
    <source>
        <dbReference type="EMBL" id="BAQ67464.1"/>
    </source>
</evidence>
<dbReference type="PATRIC" id="fig|35806.4.peg.298"/>
<feature type="chain" id="PRO_5002301236" evidence="1">
    <location>
        <begin position="19"/>
        <end position="351"/>
    </location>
</feature>
<dbReference type="AlphaFoldDB" id="A0A0D6AYE6"/>
<feature type="signal peptide" evidence="1">
    <location>
        <begin position="1"/>
        <end position="18"/>
    </location>
</feature>
<dbReference type="Pfam" id="PF17186">
    <property type="entry name" value="Lipocalin_9"/>
    <property type="match status" value="1"/>
</dbReference>